<evidence type="ECO:0000256" key="10">
    <source>
        <dbReference type="ARBA" id="ARBA00023065"/>
    </source>
</evidence>
<keyword evidence="19" id="KW-1185">Reference proteome</keyword>
<evidence type="ECO:0000256" key="8">
    <source>
        <dbReference type="ARBA" id="ARBA00022989"/>
    </source>
</evidence>
<evidence type="ECO:0000313" key="18">
    <source>
        <dbReference type="EMBL" id="ADY55530.1"/>
    </source>
</evidence>
<evidence type="ECO:0000256" key="5">
    <source>
        <dbReference type="ARBA" id="ARBA00022496"/>
    </source>
</evidence>
<evidence type="ECO:0000256" key="16">
    <source>
        <dbReference type="RuleBase" id="RU362098"/>
    </source>
</evidence>
<dbReference type="InterPro" id="IPR030389">
    <property type="entry name" value="G_FEOB_dom"/>
</dbReference>
<evidence type="ECO:0000256" key="4">
    <source>
        <dbReference type="ARBA" id="ARBA00022475"/>
    </source>
</evidence>
<dbReference type="Pfam" id="PF07670">
    <property type="entry name" value="Gate"/>
    <property type="match status" value="2"/>
</dbReference>
<keyword evidence="12 16" id="KW-0472">Membrane</keyword>
<dbReference type="PRINTS" id="PR00326">
    <property type="entry name" value="GTP1OBG"/>
</dbReference>
<feature type="transmembrane region" description="Helical" evidence="16">
    <location>
        <begin position="290"/>
        <end position="316"/>
    </location>
</feature>
<dbReference type="Pfam" id="PF02421">
    <property type="entry name" value="FeoB_N"/>
    <property type="match status" value="1"/>
</dbReference>
<feature type="transmembrane region" description="Helical" evidence="16">
    <location>
        <begin position="543"/>
        <end position="569"/>
    </location>
</feature>
<feature type="binding site" evidence="14">
    <location>
        <begin position="57"/>
        <end position="60"/>
    </location>
    <ligand>
        <name>GTP</name>
        <dbReference type="ChEBI" id="CHEBI:37565"/>
        <label>1</label>
    </ligand>
</feature>
<dbReference type="Proteomes" id="UP000007488">
    <property type="component" value="Chromosome"/>
</dbReference>
<feature type="binding site" evidence="15">
    <location>
        <position position="26"/>
    </location>
    <ligand>
        <name>Mg(2+)</name>
        <dbReference type="ChEBI" id="CHEBI:18420"/>
        <label>2</label>
    </ligand>
</feature>
<feature type="binding site" evidence="14">
    <location>
        <begin position="11"/>
        <end position="18"/>
    </location>
    <ligand>
        <name>GTP</name>
        <dbReference type="ChEBI" id="CHEBI:37565"/>
        <label>1</label>
    </ligand>
</feature>
<dbReference type="OrthoDB" id="9809127at2"/>
<dbReference type="InterPro" id="IPR050860">
    <property type="entry name" value="FeoB_GTPase"/>
</dbReference>
<feature type="transmembrane region" description="Helical" evidence="16">
    <location>
        <begin position="621"/>
        <end position="642"/>
    </location>
</feature>
<keyword evidence="5 16" id="KW-0410">Iron transport</keyword>
<dbReference type="Gene3D" id="3.40.50.300">
    <property type="entry name" value="P-loop containing nucleotide triphosphate hydrolases"/>
    <property type="match status" value="1"/>
</dbReference>
<dbReference type="CDD" id="cd01879">
    <property type="entry name" value="FeoB"/>
    <property type="match status" value="1"/>
</dbReference>
<dbReference type="KEGG" id="sgy:Sgly_1213"/>
<feature type="binding site" evidence="14">
    <location>
        <begin position="117"/>
        <end position="120"/>
    </location>
    <ligand>
        <name>GTP</name>
        <dbReference type="ChEBI" id="CHEBI:37565"/>
        <label>1</label>
    </ligand>
</feature>
<comment type="similarity">
    <text evidence="16">Belongs to the TRAFAC class TrmE-Era-EngA-EngB-Septin-like GTPase superfamily. FeoB GTPase (TC 9.A.8) family.</text>
</comment>
<dbReference type="PANTHER" id="PTHR43185:SF1">
    <property type="entry name" value="FE(2+) TRANSPORTER FEOB"/>
    <property type="match status" value="1"/>
</dbReference>
<dbReference type="GO" id="GO:0046872">
    <property type="term" value="F:metal ion binding"/>
    <property type="evidence" value="ECO:0007669"/>
    <property type="project" value="UniProtKB-KW"/>
</dbReference>
<dbReference type="eggNOG" id="COG0370">
    <property type="taxonomic scope" value="Bacteria"/>
</dbReference>
<comment type="subcellular location">
    <subcellularLocation>
        <location evidence="2 16">Cell membrane</location>
        <topology evidence="2 16">Multi-pass membrane protein</topology>
    </subcellularLocation>
</comment>
<dbReference type="AlphaFoldDB" id="F0SUN7"/>
<reference evidence="19" key="2">
    <citation type="submission" date="2011-02" db="EMBL/GenBank/DDBJ databases">
        <title>The complete genome of Syntrophobotulus glycolicus DSM 8271.</title>
        <authorList>
            <person name="Lucas S."/>
            <person name="Copeland A."/>
            <person name="Lapidus A."/>
            <person name="Bruce D."/>
            <person name="Goodwin L."/>
            <person name="Pitluck S."/>
            <person name="Kyrpides N."/>
            <person name="Mavromatis K."/>
            <person name="Pagani I."/>
            <person name="Ivanova N."/>
            <person name="Mikhailova N."/>
            <person name="Chertkov O."/>
            <person name="Held B."/>
            <person name="Detter J.C."/>
            <person name="Tapia R."/>
            <person name="Han C."/>
            <person name="Land M."/>
            <person name="Hauser L."/>
            <person name="Markowitz V."/>
            <person name="Cheng J.-F."/>
            <person name="Hugenholtz P."/>
            <person name="Woyke T."/>
            <person name="Wu D."/>
            <person name="Spring S."/>
            <person name="Schroeder M."/>
            <person name="Brambilla E."/>
            <person name="Klenk H.-P."/>
            <person name="Eisen J.A."/>
        </authorList>
    </citation>
    <scope>NUCLEOTIDE SEQUENCE [LARGE SCALE GENOMIC DNA]</scope>
    <source>
        <strain evidence="19">DSM 8271 / FlGlyR</strain>
    </source>
</reference>
<feature type="transmembrane region" description="Helical" evidence="16">
    <location>
        <begin position="427"/>
        <end position="447"/>
    </location>
</feature>
<evidence type="ECO:0000256" key="2">
    <source>
        <dbReference type="ARBA" id="ARBA00004651"/>
    </source>
</evidence>
<name>F0SUN7_SYNGF</name>
<keyword evidence="11 14" id="KW-0342">GTP-binding</keyword>
<evidence type="ECO:0000259" key="17">
    <source>
        <dbReference type="PROSITE" id="PS51711"/>
    </source>
</evidence>
<evidence type="ECO:0000256" key="13">
    <source>
        <dbReference type="NCBIfam" id="TIGR00437"/>
    </source>
</evidence>
<dbReference type="PROSITE" id="PS51711">
    <property type="entry name" value="G_FEOB"/>
    <property type="match status" value="1"/>
</dbReference>
<keyword evidence="10" id="KW-0406">Ion transport</keyword>
<evidence type="ECO:0000256" key="15">
    <source>
        <dbReference type="PIRSR" id="PIRSR603373-2"/>
    </source>
</evidence>
<keyword evidence="6 16" id="KW-0812">Transmembrane</keyword>
<dbReference type="HOGENOM" id="CLU_013350_3_0_9"/>
<evidence type="ECO:0000256" key="9">
    <source>
        <dbReference type="ARBA" id="ARBA00023004"/>
    </source>
</evidence>
<dbReference type="GO" id="GO:0015093">
    <property type="term" value="F:ferrous iron transmembrane transporter activity"/>
    <property type="evidence" value="ECO:0007669"/>
    <property type="project" value="UniProtKB-UniRule"/>
</dbReference>
<feature type="binding site" evidence="15">
    <location>
        <position position="25"/>
    </location>
    <ligand>
        <name>Mg(2+)</name>
        <dbReference type="ChEBI" id="CHEBI:18420"/>
        <label>2</label>
    </ligand>
</feature>
<comment type="function">
    <text evidence="1 16">Probable transporter of a GTP-driven Fe(2+) uptake system.</text>
</comment>
<dbReference type="InterPro" id="IPR011640">
    <property type="entry name" value="Fe2_transport_prot_B_C"/>
</dbReference>
<gene>
    <name evidence="18" type="ordered locus">Sgly_1213</name>
</gene>
<proteinExistence type="inferred from homology"/>
<evidence type="ECO:0000256" key="12">
    <source>
        <dbReference type="ARBA" id="ARBA00023136"/>
    </source>
</evidence>
<evidence type="ECO:0000256" key="11">
    <source>
        <dbReference type="ARBA" id="ARBA00023134"/>
    </source>
</evidence>
<keyword evidence="15" id="KW-0479">Metal-binding</keyword>
<reference evidence="18 19" key="1">
    <citation type="journal article" date="2011" name="Stand. Genomic Sci.">
        <title>Complete genome sequence of Syntrophobotulus glycolicus type strain (FlGlyR).</title>
        <authorList>
            <person name="Han C."/>
            <person name="Mwirichia R."/>
            <person name="Chertkov O."/>
            <person name="Held B."/>
            <person name="Lapidus A."/>
            <person name="Nolan M."/>
            <person name="Lucas S."/>
            <person name="Hammon N."/>
            <person name="Deshpande S."/>
            <person name="Cheng J.F."/>
            <person name="Tapia R."/>
            <person name="Goodwin L."/>
            <person name="Pitluck S."/>
            <person name="Huntemann M."/>
            <person name="Liolios K."/>
            <person name="Ivanova N."/>
            <person name="Pagani I."/>
            <person name="Mavromatis K."/>
            <person name="Ovchinikova G."/>
            <person name="Pati A."/>
            <person name="Chen A."/>
            <person name="Palaniappan K."/>
            <person name="Land M."/>
            <person name="Hauser L."/>
            <person name="Brambilla E.M."/>
            <person name="Rohde M."/>
            <person name="Spring S."/>
            <person name="Sikorski J."/>
            <person name="Goker M."/>
            <person name="Woyke T."/>
            <person name="Bristow J."/>
            <person name="Eisen J.A."/>
            <person name="Markowitz V."/>
            <person name="Hugenholtz P."/>
            <person name="Kyrpides N.C."/>
            <person name="Klenk H.P."/>
            <person name="Detter J.C."/>
        </authorList>
    </citation>
    <scope>NUCLEOTIDE SEQUENCE [LARGE SCALE GENOMIC DNA]</scope>
    <source>
        <strain evidence="19">DSM 8271 / FlGlyR</strain>
    </source>
</reference>
<dbReference type="Pfam" id="PF07664">
    <property type="entry name" value="FeoB_C"/>
    <property type="match status" value="1"/>
</dbReference>
<feature type="binding site" evidence="14">
    <location>
        <begin position="36"/>
        <end position="40"/>
    </location>
    <ligand>
        <name>GTP</name>
        <dbReference type="ChEBI" id="CHEBI:37565"/>
        <label>1</label>
    </ligand>
</feature>
<dbReference type="InterPro" id="IPR006073">
    <property type="entry name" value="GTP-bd"/>
</dbReference>
<feature type="transmembrane region" description="Helical" evidence="16">
    <location>
        <begin position="348"/>
        <end position="368"/>
    </location>
</feature>
<feature type="domain" description="FeoB-type G" evidence="17">
    <location>
        <begin position="4"/>
        <end position="166"/>
    </location>
</feature>
<feature type="binding site" evidence="15">
    <location>
        <position position="23"/>
    </location>
    <ligand>
        <name>Mg(2+)</name>
        <dbReference type="ChEBI" id="CHEBI:18420"/>
        <label>2</label>
    </ligand>
</feature>
<feature type="transmembrane region" description="Helical" evidence="16">
    <location>
        <begin position="513"/>
        <end position="531"/>
    </location>
</feature>
<dbReference type="EMBL" id="CP002547">
    <property type="protein sequence ID" value="ADY55530.1"/>
    <property type="molecule type" value="Genomic_DNA"/>
</dbReference>
<feature type="transmembrane region" description="Helical" evidence="16">
    <location>
        <begin position="394"/>
        <end position="415"/>
    </location>
</feature>
<dbReference type="InterPro" id="IPR011642">
    <property type="entry name" value="Gate_dom"/>
</dbReference>
<dbReference type="PANTHER" id="PTHR43185">
    <property type="entry name" value="FERROUS IRON TRANSPORT PROTEIN B"/>
    <property type="match status" value="1"/>
</dbReference>
<keyword evidence="9 16" id="KW-0408">Iron</keyword>
<keyword evidence="3 16" id="KW-0813">Transport</keyword>
<sequence length="677" mass="74253">MEKQRTIAFLGQPNTGKSTLFNGLTGSRQHVGNWPGKTVEQKEGYFSCGGVSYTLVDLPGTYGLSAHSEEEIVTRDYIASGKADTVCILADASQLERSLFMLADYAGIHVPVFVVFNMMDIAAGQSKQIDHPALADELGVPIVPLVAADTKKYDAFYAALEQMEQGNACELNLQGLMACYEEVIGENYRKILHLLPEKGVGVYTRSWLAAKLIEKDPLALETVRSAVPAENWIQIEKAVHSIVDGNVLTGDCKFQWIENLLKDHVVYPEKRKEMGRFDKLATSKTWGNPLAIALILAGLVLSIIIAMPFMGIFSYIPMMSGPIAKALTGIGIPVILVSLLCDAVLAAVSFALLMSSFVFGVSLVFGFMEEVGYMARIAYVFDNTMSKLGLQGKAVMPFLVSFGCNIGGVAGTRVIDSWGQRVTTMALSWVVPCASTWGVVGLISTVFFKSKAILVIVSMFLIAFLHILITSKIFGKQLMGDSGRTGLIMELPPYHRPRYKNLFKFVFNRMGDVFRRALKIIIFVSVVFWALSYTPDGKIEHSLIYQIGVAIEPVTMIFGLRWQLFMAWLTSAMGKESSLGVLSALFNAQGIWTAIADQKIIAPDTAAVGGSLLSTISKPEALAFVYAFFFNMPCLMTLSATVQESHSVKWALRIAGYYMFTSLILAALVYRIGLIIF</sequence>
<dbReference type="STRING" id="645991.Sgly_1213"/>
<evidence type="ECO:0000256" key="1">
    <source>
        <dbReference type="ARBA" id="ARBA00003926"/>
    </source>
</evidence>
<protein>
    <recommendedName>
        <fullName evidence="13 16">Ferrous iron transport protein B</fullName>
    </recommendedName>
</protein>
<evidence type="ECO:0000256" key="6">
    <source>
        <dbReference type="ARBA" id="ARBA00022692"/>
    </source>
</evidence>
<organism evidence="18 19">
    <name type="scientific">Syntrophobotulus glycolicus (strain DSM 8271 / FlGlyR)</name>
    <dbReference type="NCBI Taxonomy" id="645991"/>
    <lineage>
        <taxon>Bacteria</taxon>
        <taxon>Bacillati</taxon>
        <taxon>Bacillota</taxon>
        <taxon>Clostridia</taxon>
        <taxon>Eubacteriales</taxon>
        <taxon>Desulfitobacteriaceae</taxon>
        <taxon>Syntrophobotulus</taxon>
    </lineage>
</organism>
<evidence type="ECO:0000256" key="7">
    <source>
        <dbReference type="ARBA" id="ARBA00022741"/>
    </source>
</evidence>
<evidence type="ECO:0000313" key="19">
    <source>
        <dbReference type="Proteomes" id="UP000007488"/>
    </source>
</evidence>
<evidence type="ECO:0000256" key="3">
    <source>
        <dbReference type="ARBA" id="ARBA00022448"/>
    </source>
</evidence>
<feature type="transmembrane region" description="Helical" evidence="16">
    <location>
        <begin position="453"/>
        <end position="474"/>
    </location>
</feature>
<accession>F0SUN7</accession>
<evidence type="ECO:0000256" key="14">
    <source>
        <dbReference type="PIRSR" id="PIRSR603373-1"/>
    </source>
</evidence>
<feature type="transmembrane region" description="Helical" evidence="16">
    <location>
        <begin position="654"/>
        <end position="676"/>
    </location>
</feature>
<keyword evidence="7 14" id="KW-0547">Nucleotide-binding</keyword>
<keyword evidence="15" id="KW-0460">Magnesium</keyword>
<keyword evidence="8 16" id="KW-1133">Transmembrane helix</keyword>
<dbReference type="InterPro" id="IPR027417">
    <property type="entry name" value="P-loop_NTPase"/>
</dbReference>
<dbReference type="GO" id="GO:0005886">
    <property type="term" value="C:plasma membrane"/>
    <property type="evidence" value="ECO:0007669"/>
    <property type="project" value="UniProtKB-SubCell"/>
</dbReference>
<keyword evidence="4" id="KW-1003">Cell membrane</keyword>
<dbReference type="SUPFAM" id="SSF52540">
    <property type="entry name" value="P-loop containing nucleoside triphosphate hydrolases"/>
    <property type="match status" value="1"/>
</dbReference>
<feature type="transmembrane region" description="Helical" evidence="16">
    <location>
        <begin position="322"/>
        <end position="341"/>
    </location>
</feature>
<dbReference type="RefSeq" id="WP_013624400.1">
    <property type="nucleotide sequence ID" value="NC_015172.1"/>
</dbReference>
<dbReference type="NCBIfam" id="TIGR00437">
    <property type="entry name" value="feoB"/>
    <property type="match status" value="1"/>
</dbReference>
<dbReference type="InterPro" id="IPR003373">
    <property type="entry name" value="Fe2_transport_prot-B"/>
</dbReference>
<dbReference type="GO" id="GO:0005525">
    <property type="term" value="F:GTP binding"/>
    <property type="evidence" value="ECO:0007669"/>
    <property type="project" value="UniProtKB-KW"/>
</dbReference>
<feature type="binding site" evidence="14">
    <location>
        <begin position="146"/>
        <end position="148"/>
    </location>
    <ligand>
        <name>GTP</name>
        <dbReference type="ChEBI" id="CHEBI:37565"/>
        <label>1</label>
    </ligand>
</feature>
<feature type="binding site" evidence="15">
    <location>
        <position position="22"/>
    </location>
    <ligand>
        <name>Mg(2+)</name>
        <dbReference type="ChEBI" id="CHEBI:18420"/>
        <label>1</label>
    </ligand>
</feature>